<name>A0A5B6ZI66_DAVIN</name>
<keyword evidence="1" id="KW-0808">Transferase</keyword>
<sequence length="335" mass="37667">MVEDNNDLSMESNPPSMADNGKLHIAMFPWLAFGHMIPYLELAKLIAQKGHKISFLSTPRNIDRLPKPTPNLTPLINFVKLPLPHIDNLPENSEAAIDVPYDEVKYLKLAFDKLQHPITLFLQTSSPDWVFFDFAPHWLGPIAAELNVSSAFFSICIATFLACLGPPSVLMDGGDDRCKPEDFTVPPKWVRFKTTVTYRLFEILRIFDSVTGDDGNVSDLYRFGATIKGCDVVAVRSCSEFEPEWLRLLEEIYRKPVIPVGQLPSTAFSGGDEEEDDTWRGIKEWLDKQGRGSVVYVAFLERGETESSGTHRDSSWVRAVRVTVLLGSEEATWVS</sequence>
<dbReference type="GO" id="GO:0035251">
    <property type="term" value="F:UDP-glucosyltransferase activity"/>
    <property type="evidence" value="ECO:0007669"/>
    <property type="project" value="InterPro"/>
</dbReference>
<dbReference type="InterPro" id="IPR050481">
    <property type="entry name" value="UDP-glycosyltransf_plant"/>
</dbReference>
<dbReference type="FunFam" id="3.40.50.2000:FF:000088">
    <property type="entry name" value="Glycosyltransferase"/>
    <property type="match status" value="1"/>
</dbReference>
<evidence type="ECO:0000256" key="1">
    <source>
        <dbReference type="ARBA" id="ARBA00022676"/>
    </source>
</evidence>
<dbReference type="Gene3D" id="3.40.50.2000">
    <property type="entry name" value="Glycogen Phosphorylase B"/>
    <property type="match status" value="1"/>
</dbReference>
<dbReference type="EMBL" id="GHES01013523">
    <property type="protein sequence ID" value="MPA44082.1"/>
    <property type="molecule type" value="Transcribed_RNA"/>
</dbReference>
<keyword evidence="1" id="KW-0328">Glycosyltransferase</keyword>
<gene>
    <name evidence="2" type="ORF">Din_013523</name>
</gene>
<reference evidence="2" key="1">
    <citation type="submission" date="2019-08" db="EMBL/GenBank/DDBJ databases">
        <title>Reference gene set and small RNA set construction with multiple tissues from Davidia involucrata Baill.</title>
        <authorList>
            <person name="Yang H."/>
            <person name="Zhou C."/>
            <person name="Li G."/>
            <person name="Wang J."/>
            <person name="Gao P."/>
            <person name="Wang M."/>
            <person name="Wang R."/>
            <person name="Zhao Y."/>
        </authorList>
    </citation>
    <scope>NUCLEOTIDE SEQUENCE</scope>
    <source>
        <tissue evidence="2">Mixed with DoveR01_LX</tissue>
    </source>
</reference>
<dbReference type="AlphaFoldDB" id="A0A5B6ZI66"/>
<evidence type="ECO:0000313" key="2">
    <source>
        <dbReference type="EMBL" id="MPA44082.1"/>
    </source>
</evidence>
<protein>
    <submittedName>
        <fullName evidence="2">Uncharacterized protein</fullName>
    </submittedName>
</protein>
<accession>A0A5B6ZI66</accession>
<dbReference type="PANTHER" id="PTHR48049">
    <property type="entry name" value="GLYCOSYLTRANSFERASE"/>
    <property type="match status" value="1"/>
</dbReference>
<organism evidence="2">
    <name type="scientific">Davidia involucrata</name>
    <name type="common">Dove tree</name>
    <dbReference type="NCBI Taxonomy" id="16924"/>
    <lineage>
        <taxon>Eukaryota</taxon>
        <taxon>Viridiplantae</taxon>
        <taxon>Streptophyta</taxon>
        <taxon>Embryophyta</taxon>
        <taxon>Tracheophyta</taxon>
        <taxon>Spermatophyta</taxon>
        <taxon>Magnoliopsida</taxon>
        <taxon>eudicotyledons</taxon>
        <taxon>Gunneridae</taxon>
        <taxon>Pentapetalae</taxon>
        <taxon>asterids</taxon>
        <taxon>Cornales</taxon>
        <taxon>Nyssaceae</taxon>
        <taxon>Davidia</taxon>
    </lineage>
</organism>
<dbReference type="PANTHER" id="PTHR48049:SF160">
    <property type="entry name" value="UDP-GLYCOSYLTRANSFERASE 91A1"/>
    <property type="match status" value="1"/>
</dbReference>
<proteinExistence type="predicted"/>
<dbReference type="SUPFAM" id="SSF53756">
    <property type="entry name" value="UDP-Glycosyltransferase/glycogen phosphorylase"/>
    <property type="match status" value="1"/>
</dbReference>